<dbReference type="InterPro" id="IPR006357">
    <property type="entry name" value="HAD-SF_hydro_IIA"/>
</dbReference>
<dbReference type="PANTHER" id="PTHR19288">
    <property type="entry name" value="4-NITROPHENYLPHOSPHATASE-RELATED"/>
    <property type="match status" value="1"/>
</dbReference>
<evidence type="ECO:0000256" key="1">
    <source>
        <dbReference type="ARBA" id="ARBA00022801"/>
    </source>
</evidence>
<dbReference type="Proteomes" id="UP001432027">
    <property type="component" value="Unassembled WGS sequence"/>
</dbReference>
<dbReference type="InterPro" id="IPR023214">
    <property type="entry name" value="HAD_sf"/>
</dbReference>
<dbReference type="Pfam" id="PF13344">
    <property type="entry name" value="Hydrolase_6"/>
    <property type="match status" value="1"/>
</dbReference>
<comment type="caution">
    <text evidence="5">The sequence shown here is derived from an EMBL/GenBank/DDBJ whole genome shotgun (WGS) entry which is preliminary data.</text>
</comment>
<dbReference type="EMBL" id="BTSX01000004">
    <property type="protein sequence ID" value="GMS94638.1"/>
    <property type="molecule type" value="Genomic_DNA"/>
</dbReference>
<sequence length="297" mass="33294">LRMSEFPVPVLSQEAVYNYDAYLFDADGTLWTNDEPIPGAINFVQDLISKGKKVFIITNNSARSTRRYLQKMTRLGFHVSEENIISPNTIIIDFCKRNHHFIRKGIYLIGNIGIKEALEEGLNVECFGVGLDEMPSSDFFPSTVNMEREASCVIVADDPHFTYMKLIKATNYLADPNCGFFVTNEDAILPNENYILPGTGCFAAAVRTAVLPREPMLFGKPGEAMGRYMKNNLELNPEKTIMFGDRLDTDIKFGSINGFDTCWVRTGTNSADDVNRAIDGDDQSLIPMFTFSFADLL</sequence>
<dbReference type="GO" id="GO:0016791">
    <property type="term" value="F:phosphatase activity"/>
    <property type="evidence" value="ECO:0007669"/>
    <property type="project" value="InterPro"/>
</dbReference>
<dbReference type="Pfam" id="PF13242">
    <property type="entry name" value="Hydrolase_like"/>
    <property type="match status" value="1"/>
</dbReference>
<keyword evidence="6" id="KW-1185">Reference proteome</keyword>
<evidence type="ECO:0000313" key="6">
    <source>
        <dbReference type="Proteomes" id="UP001432027"/>
    </source>
</evidence>
<dbReference type="NCBIfam" id="TIGR01452">
    <property type="entry name" value="PGP_euk"/>
    <property type="match status" value="1"/>
</dbReference>
<evidence type="ECO:0000256" key="2">
    <source>
        <dbReference type="PIRSR" id="PIRSR000915-1"/>
    </source>
</evidence>
<evidence type="ECO:0000256" key="3">
    <source>
        <dbReference type="PIRSR" id="PIRSR000915-2"/>
    </source>
</evidence>
<organism evidence="5 6">
    <name type="scientific">Pristionchus entomophagus</name>
    <dbReference type="NCBI Taxonomy" id="358040"/>
    <lineage>
        <taxon>Eukaryota</taxon>
        <taxon>Metazoa</taxon>
        <taxon>Ecdysozoa</taxon>
        <taxon>Nematoda</taxon>
        <taxon>Chromadorea</taxon>
        <taxon>Rhabditida</taxon>
        <taxon>Rhabditina</taxon>
        <taxon>Diplogasteromorpha</taxon>
        <taxon>Diplogasteroidea</taxon>
        <taxon>Neodiplogasteridae</taxon>
        <taxon>Pristionchus</taxon>
    </lineage>
</organism>
<keyword evidence="4" id="KW-0479">Metal-binding</keyword>
<dbReference type="AlphaFoldDB" id="A0AAV5TK38"/>
<evidence type="ECO:0000256" key="4">
    <source>
        <dbReference type="PIRSR" id="PIRSR000915-3"/>
    </source>
</evidence>
<dbReference type="NCBIfam" id="TIGR01460">
    <property type="entry name" value="HAD-SF-IIA"/>
    <property type="match status" value="1"/>
</dbReference>
<reference evidence="5" key="1">
    <citation type="submission" date="2023-10" db="EMBL/GenBank/DDBJ databases">
        <title>Genome assembly of Pristionchus species.</title>
        <authorList>
            <person name="Yoshida K."/>
            <person name="Sommer R.J."/>
        </authorList>
    </citation>
    <scope>NUCLEOTIDE SEQUENCE</scope>
    <source>
        <strain evidence="5">RS0144</strain>
    </source>
</reference>
<proteinExistence type="predicted"/>
<feature type="non-terminal residue" evidence="5">
    <location>
        <position position="1"/>
    </location>
</feature>
<dbReference type="PANTHER" id="PTHR19288:SF93">
    <property type="entry name" value="FI11325P-RELATED"/>
    <property type="match status" value="1"/>
</dbReference>
<feature type="binding site" evidence="4">
    <location>
        <position position="27"/>
    </location>
    <ligand>
        <name>Mg(2+)</name>
        <dbReference type="ChEBI" id="CHEBI:18420"/>
    </ligand>
</feature>
<keyword evidence="4" id="KW-0460">Magnesium</keyword>
<feature type="binding site" evidence="4">
    <location>
        <position position="25"/>
    </location>
    <ligand>
        <name>Mg(2+)</name>
        <dbReference type="ChEBI" id="CHEBI:18420"/>
    </ligand>
</feature>
<accession>A0AAV5TK38</accession>
<gene>
    <name evidence="5" type="ORF">PENTCL1PPCAC_16813</name>
</gene>
<dbReference type="GO" id="GO:0005737">
    <property type="term" value="C:cytoplasm"/>
    <property type="evidence" value="ECO:0007669"/>
    <property type="project" value="TreeGrafter"/>
</dbReference>
<comment type="cofactor">
    <cofactor evidence="4">
        <name>Mg(2+)</name>
        <dbReference type="ChEBI" id="CHEBI:18420"/>
    </cofactor>
    <text evidence="4">Divalent metal ions. Mg(2+) is the most effective.</text>
</comment>
<evidence type="ECO:0008006" key="7">
    <source>
        <dbReference type="Google" id="ProtNLM"/>
    </source>
</evidence>
<name>A0AAV5TK38_9BILA</name>
<dbReference type="InterPro" id="IPR036412">
    <property type="entry name" value="HAD-like_sf"/>
</dbReference>
<dbReference type="Gene3D" id="3.40.50.1000">
    <property type="entry name" value="HAD superfamily/HAD-like"/>
    <property type="match status" value="2"/>
</dbReference>
<feature type="binding site" evidence="4">
    <location>
        <position position="245"/>
    </location>
    <ligand>
        <name>Mg(2+)</name>
        <dbReference type="ChEBI" id="CHEBI:18420"/>
    </ligand>
</feature>
<dbReference type="InterPro" id="IPR006349">
    <property type="entry name" value="PGP_euk"/>
</dbReference>
<evidence type="ECO:0000313" key="5">
    <source>
        <dbReference type="EMBL" id="GMS94638.1"/>
    </source>
</evidence>
<dbReference type="SUPFAM" id="SSF56784">
    <property type="entry name" value="HAD-like"/>
    <property type="match status" value="1"/>
</dbReference>
<dbReference type="GO" id="GO:0046872">
    <property type="term" value="F:metal ion binding"/>
    <property type="evidence" value="ECO:0007669"/>
    <property type="project" value="UniProtKB-KW"/>
</dbReference>
<dbReference type="PIRSF" id="PIRSF000915">
    <property type="entry name" value="PGP-type_phosphatase"/>
    <property type="match status" value="1"/>
</dbReference>
<protein>
    <recommendedName>
        <fullName evidence="7">Hydrolase</fullName>
    </recommendedName>
</protein>
<feature type="active site" description="Nucleophile" evidence="2">
    <location>
        <position position="25"/>
    </location>
</feature>
<feature type="active site" description="Proton donor" evidence="2">
    <location>
        <position position="27"/>
    </location>
</feature>
<feature type="binding site" evidence="3">
    <location>
        <position position="220"/>
    </location>
    <ligand>
        <name>substrate</name>
    </ligand>
</feature>
<keyword evidence="1" id="KW-0378">Hydrolase</keyword>